<keyword evidence="4" id="KW-1185">Reference proteome</keyword>
<evidence type="ECO:0000259" key="2">
    <source>
        <dbReference type="Pfam" id="PF12937"/>
    </source>
</evidence>
<dbReference type="GO" id="GO:0019005">
    <property type="term" value="C:SCF ubiquitin ligase complex"/>
    <property type="evidence" value="ECO:0007669"/>
    <property type="project" value="InterPro"/>
</dbReference>
<dbReference type="SUPFAM" id="SSF81383">
    <property type="entry name" value="F-box domain"/>
    <property type="match status" value="1"/>
</dbReference>
<evidence type="ECO:0000256" key="1">
    <source>
        <dbReference type="SAM" id="MobiDB-lite"/>
    </source>
</evidence>
<dbReference type="Pfam" id="PF12937">
    <property type="entry name" value="F-box-like"/>
    <property type="match status" value="1"/>
</dbReference>
<dbReference type="InterPro" id="IPR001810">
    <property type="entry name" value="F-box_dom"/>
</dbReference>
<dbReference type="Proteomes" id="UP000735302">
    <property type="component" value="Unassembled WGS sequence"/>
</dbReference>
<organism evidence="3 4">
    <name type="scientific">Plakobranchus ocellatus</name>
    <dbReference type="NCBI Taxonomy" id="259542"/>
    <lineage>
        <taxon>Eukaryota</taxon>
        <taxon>Metazoa</taxon>
        <taxon>Spiralia</taxon>
        <taxon>Lophotrochozoa</taxon>
        <taxon>Mollusca</taxon>
        <taxon>Gastropoda</taxon>
        <taxon>Heterobranchia</taxon>
        <taxon>Euthyneura</taxon>
        <taxon>Panpulmonata</taxon>
        <taxon>Sacoglossa</taxon>
        <taxon>Placobranchoidea</taxon>
        <taxon>Plakobranchidae</taxon>
        <taxon>Plakobranchus</taxon>
    </lineage>
</organism>
<dbReference type="Gene3D" id="3.80.10.10">
    <property type="entry name" value="Ribonuclease Inhibitor"/>
    <property type="match status" value="2"/>
</dbReference>
<dbReference type="InterPro" id="IPR036047">
    <property type="entry name" value="F-box-like_dom_sf"/>
</dbReference>
<dbReference type="EMBL" id="BLXT01006999">
    <property type="protein sequence ID" value="GFO35365.1"/>
    <property type="molecule type" value="Genomic_DNA"/>
</dbReference>
<dbReference type="PANTHER" id="PTHR38926:SF5">
    <property type="entry name" value="F-BOX AND LEUCINE-RICH REPEAT PROTEIN 6"/>
    <property type="match status" value="1"/>
</dbReference>
<dbReference type="SUPFAM" id="SSF52047">
    <property type="entry name" value="RNI-like"/>
    <property type="match status" value="1"/>
</dbReference>
<gene>
    <name evidence="3" type="ORF">PoB_006187000</name>
</gene>
<comment type="caution">
    <text evidence="3">The sequence shown here is derived from an EMBL/GenBank/DDBJ whole genome shotgun (WGS) entry which is preliminary data.</text>
</comment>
<name>A0AAV4CU36_9GAST</name>
<dbReference type="PANTHER" id="PTHR38926">
    <property type="entry name" value="F-BOX DOMAIN CONTAINING PROTEIN, EXPRESSED"/>
    <property type="match status" value="1"/>
</dbReference>
<feature type="region of interest" description="Disordered" evidence="1">
    <location>
        <begin position="27"/>
        <end position="52"/>
    </location>
</feature>
<evidence type="ECO:0000313" key="4">
    <source>
        <dbReference type="Proteomes" id="UP000735302"/>
    </source>
</evidence>
<proteinExistence type="predicted"/>
<sequence>MSGRKRKERGLFGIVKSKSVLFTFRPREGEECSSDSEDSDYFPGRQSTDEDDVENFVQRKKLKAAKKKVKRTISSESKQLHTRSSVKSGKTLQTIRLPPEILLRVFIFGVQSEGITRFLPRVSRVCKEWHAVASDPALLKHLNLSEEGEGSSYIERRAGTFTVQRLTKLLSSRDLSQCQVISLAGQTKLNAGHIKSVLSHTPRLASLDLRGCHVIADVVKKLPELTPCLERIDLSHLPAFAKNLCFWHIEKMVSTFGNRLVELRLGQMDLMVHRVDQLLKTIGLTCPLLEELDLSLSFRDISVSSISIASHVDMGELAKACPRLRELRLDRHNLVDQSGETQPYNPAFTNLKVYSQAVHIHNFDQHPVFYRMFSNNHLIELNLSRTNLFPSQVSGSGVKSVRKLYLADMRPPFDAGELGRCMSAWSESVETLDLSFNRLNWFSQELDNCFSQPGSWDSAALKMLNLSNSHVEANTVVSILRNCKSLQTIDLTACRELPRGCKRKFHQTEFKFLMKKLLEA</sequence>
<accession>A0AAV4CU36</accession>
<evidence type="ECO:0000313" key="3">
    <source>
        <dbReference type="EMBL" id="GFO35365.1"/>
    </source>
</evidence>
<dbReference type="InterPro" id="IPR047922">
    <property type="entry name" value="FBXL6_F-box"/>
</dbReference>
<dbReference type="CDD" id="cd22119">
    <property type="entry name" value="F-box_FBXL6"/>
    <property type="match status" value="1"/>
</dbReference>
<feature type="compositionally biased region" description="Acidic residues" evidence="1">
    <location>
        <begin position="31"/>
        <end position="40"/>
    </location>
</feature>
<dbReference type="InterPro" id="IPR032675">
    <property type="entry name" value="LRR_dom_sf"/>
</dbReference>
<dbReference type="AlphaFoldDB" id="A0AAV4CU36"/>
<protein>
    <submittedName>
        <fullName evidence="3">F-box/lrr-repeat protein</fullName>
    </submittedName>
</protein>
<feature type="domain" description="F-box" evidence="2">
    <location>
        <begin position="96"/>
        <end position="144"/>
    </location>
</feature>
<reference evidence="3 4" key="1">
    <citation type="journal article" date="2021" name="Elife">
        <title>Chloroplast acquisition without the gene transfer in kleptoplastic sea slugs, Plakobranchus ocellatus.</title>
        <authorList>
            <person name="Maeda T."/>
            <person name="Takahashi S."/>
            <person name="Yoshida T."/>
            <person name="Shimamura S."/>
            <person name="Takaki Y."/>
            <person name="Nagai Y."/>
            <person name="Toyoda A."/>
            <person name="Suzuki Y."/>
            <person name="Arimoto A."/>
            <person name="Ishii H."/>
            <person name="Satoh N."/>
            <person name="Nishiyama T."/>
            <person name="Hasebe M."/>
            <person name="Maruyama T."/>
            <person name="Minagawa J."/>
            <person name="Obokata J."/>
            <person name="Shigenobu S."/>
        </authorList>
    </citation>
    <scope>NUCLEOTIDE SEQUENCE [LARGE SCALE GENOMIC DNA]</scope>
</reference>